<dbReference type="GO" id="GO:0004518">
    <property type="term" value="F:nuclease activity"/>
    <property type="evidence" value="ECO:0007669"/>
    <property type="project" value="UniProtKB-KW"/>
</dbReference>
<evidence type="ECO:0000259" key="8">
    <source>
        <dbReference type="Pfam" id="PF01850"/>
    </source>
</evidence>
<dbReference type="GO" id="GO:0046872">
    <property type="term" value="F:metal ion binding"/>
    <property type="evidence" value="ECO:0007669"/>
    <property type="project" value="UniProtKB-KW"/>
</dbReference>
<feature type="domain" description="PIN" evidence="8">
    <location>
        <begin position="2"/>
        <end position="125"/>
    </location>
</feature>
<evidence type="ECO:0000313" key="9">
    <source>
        <dbReference type="EMBL" id="PDQ22666.1"/>
    </source>
</evidence>
<evidence type="ECO:0000256" key="4">
    <source>
        <dbReference type="ARBA" id="ARBA00022723"/>
    </source>
</evidence>
<dbReference type="AlphaFoldDB" id="A0A2A6FLX3"/>
<dbReference type="PANTHER" id="PTHR33653:SF1">
    <property type="entry name" value="RIBONUCLEASE VAPC2"/>
    <property type="match status" value="1"/>
</dbReference>
<dbReference type="RefSeq" id="WP_097571836.1">
    <property type="nucleotide sequence ID" value="NZ_NWQG01000011.1"/>
</dbReference>
<keyword evidence="4" id="KW-0479">Metal-binding</keyword>
<evidence type="ECO:0000256" key="1">
    <source>
        <dbReference type="ARBA" id="ARBA00001946"/>
    </source>
</evidence>
<keyword evidence="5" id="KW-0378">Hydrolase</keyword>
<dbReference type="CDD" id="cd18731">
    <property type="entry name" value="PIN_NgFitB-like"/>
    <property type="match status" value="1"/>
</dbReference>
<reference evidence="9 10" key="1">
    <citation type="submission" date="2017-09" db="EMBL/GenBank/DDBJ databases">
        <title>Mesorhizobum sanjuanii sp. nov. isolated from nodules of Lotus tenuis in saline-alkaline lowlands of Flooding Pampa.</title>
        <authorList>
            <person name="Sannazzaro A.I."/>
            <person name="Torres Tejerizo G.A."/>
            <person name="Fontana F."/>
            <person name="Cumpa Velazquez L.M."/>
            <person name="Hansen L."/>
            <person name="Pistorio M."/>
            <person name="Estrella M.J."/>
        </authorList>
    </citation>
    <scope>NUCLEOTIDE SEQUENCE [LARGE SCALE GENOMIC DNA]</scope>
    <source>
        <strain evidence="9 10">BSA136</strain>
    </source>
</reference>
<dbReference type="Proteomes" id="UP000219182">
    <property type="component" value="Unassembled WGS sequence"/>
</dbReference>
<organism evidence="9 10">
    <name type="scientific">Mesorhizobium sanjuanii</name>
    <dbReference type="NCBI Taxonomy" id="2037900"/>
    <lineage>
        <taxon>Bacteria</taxon>
        <taxon>Pseudomonadati</taxon>
        <taxon>Pseudomonadota</taxon>
        <taxon>Alphaproteobacteria</taxon>
        <taxon>Hyphomicrobiales</taxon>
        <taxon>Phyllobacteriaceae</taxon>
        <taxon>Mesorhizobium</taxon>
    </lineage>
</organism>
<comment type="similarity">
    <text evidence="7">Belongs to the PINc/VapC protein family.</text>
</comment>
<evidence type="ECO:0000313" key="10">
    <source>
        <dbReference type="Proteomes" id="UP000219182"/>
    </source>
</evidence>
<evidence type="ECO:0000256" key="2">
    <source>
        <dbReference type="ARBA" id="ARBA00022649"/>
    </source>
</evidence>
<dbReference type="PANTHER" id="PTHR33653">
    <property type="entry name" value="RIBONUCLEASE VAPC2"/>
    <property type="match status" value="1"/>
</dbReference>
<sequence>MILLDTNVISDVLSRQRSQNVFNWLNDQEPATLFLSTIVFAELYFGAYLVQDFVRRDGLLQSISRIRGEFSGRILVFGDLPAEQYGRITAARRLAGRPVETKDAMIAAICLTHDAVLATRNIRDFDGLDLKLVNPFEAGA</sequence>
<evidence type="ECO:0000256" key="3">
    <source>
        <dbReference type="ARBA" id="ARBA00022722"/>
    </source>
</evidence>
<dbReference type="InterPro" id="IPR029060">
    <property type="entry name" value="PIN-like_dom_sf"/>
</dbReference>
<dbReference type="GO" id="GO:0016787">
    <property type="term" value="F:hydrolase activity"/>
    <property type="evidence" value="ECO:0007669"/>
    <property type="project" value="UniProtKB-KW"/>
</dbReference>
<keyword evidence="10" id="KW-1185">Reference proteome</keyword>
<dbReference type="SUPFAM" id="SSF88723">
    <property type="entry name" value="PIN domain-like"/>
    <property type="match status" value="1"/>
</dbReference>
<dbReference type="Gene3D" id="3.40.50.1010">
    <property type="entry name" value="5'-nuclease"/>
    <property type="match status" value="1"/>
</dbReference>
<dbReference type="InterPro" id="IPR002716">
    <property type="entry name" value="PIN_dom"/>
</dbReference>
<dbReference type="EMBL" id="NWQG01000011">
    <property type="protein sequence ID" value="PDQ22666.1"/>
    <property type="molecule type" value="Genomic_DNA"/>
</dbReference>
<evidence type="ECO:0000256" key="6">
    <source>
        <dbReference type="ARBA" id="ARBA00022842"/>
    </source>
</evidence>
<protein>
    <submittedName>
        <fullName evidence="9">VapC toxin family PIN domain ribonuclease</fullName>
    </submittedName>
</protein>
<accession>A0A2A6FLX3</accession>
<gene>
    <name evidence="9" type="ORF">CN311_02380</name>
</gene>
<dbReference type="InterPro" id="IPR050556">
    <property type="entry name" value="Type_II_TA_system_RNase"/>
</dbReference>
<evidence type="ECO:0000256" key="5">
    <source>
        <dbReference type="ARBA" id="ARBA00022801"/>
    </source>
</evidence>
<name>A0A2A6FLX3_9HYPH</name>
<comment type="cofactor">
    <cofactor evidence="1">
        <name>Mg(2+)</name>
        <dbReference type="ChEBI" id="CHEBI:18420"/>
    </cofactor>
</comment>
<proteinExistence type="inferred from homology"/>
<keyword evidence="6" id="KW-0460">Magnesium</keyword>
<evidence type="ECO:0000256" key="7">
    <source>
        <dbReference type="ARBA" id="ARBA00038093"/>
    </source>
</evidence>
<keyword evidence="3" id="KW-0540">Nuclease</keyword>
<dbReference type="Pfam" id="PF01850">
    <property type="entry name" value="PIN"/>
    <property type="match status" value="1"/>
</dbReference>
<keyword evidence="2" id="KW-1277">Toxin-antitoxin system</keyword>
<comment type="caution">
    <text evidence="9">The sequence shown here is derived from an EMBL/GenBank/DDBJ whole genome shotgun (WGS) entry which is preliminary data.</text>
</comment>